<gene>
    <name evidence="4" type="ORF">KSB_88120</name>
</gene>
<name>A0ABQ3V5V4_9CHLR</name>
<dbReference type="InterPro" id="IPR005183">
    <property type="entry name" value="DUF305_CopM-like"/>
</dbReference>
<evidence type="ECO:0000256" key="1">
    <source>
        <dbReference type="SAM" id="MobiDB-lite"/>
    </source>
</evidence>
<reference evidence="4 5" key="1">
    <citation type="journal article" date="2021" name="Int. J. Syst. Evol. Microbiol.">
        <title>Reticulibacter mediterranei gen. nov., sp. nov., within the new family Reticulibacteraceae fam. nov., and Ktedonospora formicarum gen. nov., sp. nov., Ktedonobacter robiniae sp. nov., Dictyobacter formicarum sp. nov. and Dictyobacter arantiisoli sp. nov., belonging to the class Ktedonobacteria.</title>
        <authorList>
            <person name="Yabe S."/>
            <person name="Zheng Y."/>
            <person name="Wang C.M."/>
            <person name="Sakai Y."/>
            <person name="Abe K."/>
            <person name="Yokota A."/>
            <person name="Donadio S."/>
            <person name="Cavaletti L."/>
            <person name="Monciardini P."/>
        </authorList>
    </citation>
    <scope>NUCLEOTIDE SEQUENCE [LARGE SCALE GENOMIC DNA]</scope>
    <source>
        <strain evidence="4 5">SOSP1-30</strain>
    </source>
</reference>
<evidence type="ECO:0000256" key="2">
    <source>
        <dbReference type="SAM" id="Phobius"/>
    </source>
</evidence>
<dbReference type="EMBL" id="BNJG01000005">
    <property type="protein sequence ID" value="GHO60337.1"/>
    <property type="molecule type" value="Genomic_DNA"/>
</dbReference>
<keyword evidence="5" id="KW-1185">Reference proteome</keyword>
<keyword evidence="2" id="KW-1133">Transmembrane helix</keyword>
<dbReference type="InterPro" id="IPR012347">
    <property type="entry name" value="Ferritin-like"/>
</dbReference>
<dbReference type="PANTHER" id="PTHR36933">
    <property type="entry name" value="SLL0788 PROTEIN"/>
    <property type="match status" value="1"/>
</dbReference>
<dbReference type="Gene3D" id="1.20.1260.10">
    <property type="match status" value="2"/>
</dbReference>
<evidence type="ECO:0000313" key="5">
    <source>
        <dbReference type="Proteomes" id="UP000654345"/>
    </source>
</evidence>
<feature type="compositionally biased region" description="Basic and acidic residues" evidence="1">
    <location>
        <begin position="16"/>
        <end position="35"/>
    </location>
</feature>
<evidence type="ECO:0000313" key="4">
    <source>
        <dbReference type="EMBL" id="GHO60337.1"/>
    </source>
</evidence>
<protein>
    <recommendedName>
        <fullName evidence="3">DUF305 domain-containing protein</fullName>
    </recommendedName>
</protein>
<dbReference type="Pfam" id="PF03713">
    <property type="entry name" value="DUF305"/>
    <property type="match status" value="2"/>
</dbReference>
<feature type="domain" description="DUF305" evidence="3">
    <location>
        <begin position="180"/>
        <end position="250"/>
    </location>
</feature>
<feature type="domain" description="DUF305" evidence="3">
    <location>
        <begin position="79"/>
        <end position="157"/>
    </location>
</feature>
<feature type="region of interest" description="Disordered" evidence="1">
    <location>
        <begin position="1"/>
        <end position="35"/>
    </location>
</feature>
<organism evidence="4 5">
    <name type="scientific">Ktedonobacter robiniae</name>
    <dbReference type="NCBI Taxonomy" id="2778365"/>
    <lineage>
        <taxon>Bacteria</taxon>
        <taxon>Bacillati</taxon>
        <taxon>Chloroflexota</taxon>
        <taxon>Ktedonobacteria</taxon>
        <taxon>Ktedonobacterales</taxon>
        <taxon>Ktedonobacteraceae</taxon>
        <taxon>Ktedonobacter</taxon>
    </lineage>
</organism>
<comment type="caution">
    <text evidence="4">The sequence shown here is derived from an EMBL/GenBank/DDBJ whole genome shotgun (WGS) entry which is preliminary data.</text>
</comment>
<proteinExistence type="predicted"/>
<evidence type="ECO:0000259" key="3">
    <source>
        <dbReference type="Pfam" id="PF03713"/>
    </source>
</evidence>
<sequence length="255" mass="28014">MGRRRSIDVLGTRGQRRAEARLHAAEQRDEPSRATTMDRLRGSMPLFHCMLFGLGVLLLATALIIGIALSNTTPSSNAEEMSFFAKNNAAMAKMMVEMKIKPSGDVDRDFVAMMVPHHQGAIDMAKAELSYGHNEKLRAIAQEIIVTQQEDIATMRLALVDIPTSSSQFTSQDEGPFFAKNNAAMAKMMVGMKIKPSGDVDRDFVAMMVPHHQGAIDMAKAELSYGHDEPLRGLAQEIIATQQQEIVAMQLGERG</sequence>
<feature type="transmembrane region" description="Helical" evidence="2">
    <location>
        <begin position="46"/>
        <end position="69"/>
    </location>
</feature>
<keyword evidence="2" id="KW-0812">Transmembrane</keyword>
<accession>A0ABQ3V5V4</accession>
<keyword evidence="2" id="KW-0472">Membrane</keyword>
<dbReference type="Proteomes" id="UP000654345">
    <property type="component" value="Unassembled WGS sequence"/>
</dbReference>
<dbReference type="PANTHER" id="PTHR36933:SF1">
    <property type="entry name" value="SLL0788 PROTEIN"/>
    <property type="match status" value="1"/>
</dbReference>